<sequence length="366" mass="40945">SMIALLTENGPCTIDGTLNTIHNPYSWTNHANVIWLDQPTGVGFSYSTSDQDDDHNEVDVGRNIYGFLQGFLKKNPKFKNHPFFITGESYGGHYVPSAAAYLLKQPPQGDDIRIRLKGIAIGNGLTDTITQIPHTLDMVNNAYNVTLIPPELVPAYKKAVENATQLLDACQSTHNENETCIQALKTWSHEMVAPLTDTFNRNPFDLREYCPNRTCIDTMANGRKFLLDPAVQAKLNANKTWAESNARVFKDFKVDYMKSYVQEVIDLLAGGVRVLIYAGDADLMCNWIGNEAWTKRMEWPHKLAFNTAKVKPLTVDGENAGEVRSANDLSFVRVYNAGHMVPSNQPQVSLALINRFFNNEPLDSES</sequence>
<keyword evidence="6" id="KW-0325">Glycoprotein</keyword>
<accession>A0A6A4ZXZ6</accession>
<evidence type="ECO:0000256" key="4">
    <source>
        <dbReference type="ARBA" id="ARBA00022729"/>
    </source>
</evidence>
<comment type="similarity">
    <text evidence="1 7">Belongs to the peptidase S10 family.</text>
</comment>
<evidence type="ECO:0000256" key="1">
    <source>
        <dbReference type="ARBA" id="ARBA00009431"/>
    </source>
</evidence>
<dbReference type="Pfam" id="PF00450">
    <property type="entry name" value="Peptidase_S10"/>
    <property type="match status" value="1"/>
</dbReference>
<protein>
    <recommendedName>
        <fullName evidence="7">Carboxypeptidase</fullName>
        <ecNumber evidence="7">3.4.16.-</ecNumber>
    </recommendedName>
</protein>
<dbReference type="PANTHER" id="PTHR11802:SF113">
    <property type="entry name" value="SERINE CARBOXYPEPTIDASE CTSA-4.1"/>
    <property type="match status" value="1"/>
</dbReference>
<dbReference type="EC" id="3.4.16.-" evidence="7"/>
<evidence type="ECO:0000256" key="2">
    <source>
        <dbReference type="ARBA" id="ARBA00022645"/>
    </source>
</evidence>
<dbReference type="InterPro" id="IPR033124">
    <property type="entry name" value="Ser_caboxypep_his_AS"/>
</dbReference>
<dbReference type="PROSITE" id="PS00131">
    <property type="entry name" value="CARBOXYPEPT_SER_SER"/>
    <property type="match status" value="1"/>
</dbReference>
<dbReference type="GO" id="GO:0004185">
    <property type="term" value="F:serine-type carboxypeptidase activity"/>
    <property type="evidence" value="ECO:0007669"/>
    <property type="project" value="UniProtKB-UniRule"/>
</dbReference>
<dbReference type="Gene3D" id="1.10.287.410">
    <property type="match status" value="1"/>
</dbReference>
<reference evidence="8" key="1">
    <citation type="submission" date="2019-06" db="EMBL/GenBank/DDBJ databases">
        <title>Genomics analysis of Aphanomyces spp. identifies a new class of oomycete effector associated with host adaptation.</title>
        <authorList>
            <person name="Gaulin E."/>
        </authorList>
    </citation>
    <scope>NUCLEOTIDE SEQUENCE</scope>
    <source>
        <strain evidence="8">CBS 578.67</strain>
    </source>
</reference>
<keyword evidence="3 7" id="KW-0645">Protease</keyword>
<keyword evidence="4" id="KW-0732">Signal</keyword>
<dbReference type="InterPro" id="IPR001563">
    <property type="entry name" value="Peptidase_S10"/>
</dbReference>
<organism evidence="8">
    <name type="scientific">Aphanomyces stellatus</name>
    <dbReference type="NCBI Taxonomy" id="120398"/>
    <lineage>
        <taxon>Eukaryota</taxon>
        <taxon>Sar</taxon>
        <taxon>Stramenopiles</taxon>
        <taxon>Oomycota</taxon>
        <taxon>Saprolegniomycetes</taxon>
        <taxon>Saprolegniales</taxon>
        <taxon>Verrucalvaceae</taxon>
        <taxon>Aphanomyces</taxon>
    </lineage>
</organism>
<evidence type="ECO:0000313" key="8">
    <source>
        <dbReference type="EMBL" id="KAF0717770.1"/>
    </source>
</evidence>
<gene>
    <name evidence="8" type="ORF">As57867_002104</name>
</gene>
<name>A0A6A4ZXZ6_9STRA</name>
<comment type="caution">
    <text evidence="8">The sequence shown here is derived from an EMBL/GenBank/DDBJ whole genome shotgun (WGS) entry which is preliminary data.</text>
</comment>
<dbReference type="PROSITE" id="PS00560">
    <property type="entry name" value="CARBOXYPEPT_SER_HIS"/>
    <property type="match status" value="1"/>
</dbReference>
<dbReference type="SUPFAM" id="SSF53474">
    <property type="entry name" value="alpha/beta-Hydrolases"/>
    <property type="match status" value="1"/>
</dbReference>
<evidence type="ECO:0000256" key="7">
    <source>
        <dbReference type="RuleBase" id="RU361156"/>
    </source>
</evidence>
<dbReference type="Gene3D" id="3.40.50.1820">
    <property type="entry name" value="alpha/beta hydrolase"/>
    <property type="match status" value="1"/>
</dbReference>
<keyword evidence="2 7" id="KW-0121">Carboxypeptidase</keyword>
<dbReference type="PANTHER" id="PTHR11802">
    <property type="entry name" value="SERINE PROTEASE FAMILY S10 SERINE CARBOXYPEPTIDASE"/>
    <property type="match status" value="1"/>
</dbReference>
<dbReference type="EMBL" id="VJMH01000216">
    <property type="protein sequence ID" value="KAF0717770.1"/>
    <property type="molecule type" value="Genomic_DNA"/>
</dbReference>
<dbReference type="InterPro" id="IPR018202">
    <property type="entry name" value="Ser_caboxypep_ser_AS"/>
</dbReference>
<evidence type="ECO:0000256" key="6">
    <source>
        <dbReference type="ARBA" id="ARBA00023180"/>
    </source>
</evidence>
<dbReference type="PRINTS" id="PR00724">
    <property type="entry name" value="CRBOXYPTASEC"/>
</dbReference>
<dbReference type="AlphaFoldDB" id="A0A6A4ZXZ6"/>
<feature type="non-terminal residue" evidence="8">
    <location>
        <position position="1"/>
    </location>
</feature>
<keyword evidence="5 7" id="KW-0378">Hydrolase</keyword>
<dbReference type="OrthoDB" id="443318at2759"/>
<evidence type="ECO:0000256" key="5">
    <source>
        <dbReference type="ARBA" id="ARBA00022801"/>
    </source>
</evidence>
<dbReference type="InterPro" id="IPR029058">
    <property type="entry name" value="AB_hydrolase_fold"/>
</dbReference>
<dbReference type="GO" id="GO:0006508">
    <property type="term" value="P:proteolysis"/>
    <property type="evidence" value="ECO:0007669"/>
    <property type="project" value="UniProtKB-KW"/>
</dbReference>
<proteinExistence type="inferred from homology"/>
<evidence type="ECO:0000256" key="3">
    <source>
        <dbReference type="ARBA" id="ARBA00022670"/>
    </source>
</evidence>